<dbReference type="GO" id="GO:0007154">
    <property type="term" value="P:cell communication"/>
    <property type="evidence" value="ECO:0007669"/>
    <property type="project" value="InterPro"/>
</dbReference>
<evidence type="ECO:0000256" key="4">
    <source>
        <dbReference type="ARBA" id="ARBA00023065"/>
    </source>
</evidence>
<dbReference type="KEGG" id="uru:DSM104443_03946"/>
<keyword evidence="1" id="KW-0732">Signal</keyword>
<dbReference type="Proteomes" id="UP000501534">
    <property type="component" value="Chromosome"/>
</dbReference>
<keyword evidence="4" id="KW-0813">Transport</keyword>
<feature type="domain" description="Calx-beta" evidence="5">
    <location>
        <begin position="281"/>
        <end position="385"/>
    </location>
</feature>
<evidence type="ECO:0000259" key="5">
    <source>
        <dbReference type="SMART" id="SM00237"/>
    </source>
</evidence>
<gene>
    <name evidence="6" type="ORF">DSM104443_03946</name>
</gene>
<reference evidence="6 7" key="1">
    <citation type="submission" date="2020-04" db="EMBL/GenBank/DDBJ databases">
        <title>Usitatibacter rugosus gen. nov., sp. nov. and Usitatibacter palustris sp. nov., novel members of Usitatibacteraceae fam. nov. within the order Nitrosomonadales isolated from soil.</title>
        <authorList>
            <person name="Huber K.J."/>
            <person name="Neumann-Schaal M."/>
            <person name="Geppert A."/>
            <person name="Luckner M."/>
            <person name="Wanner G."/>
            <person name="Overmann J."/>
        </authorList>
    </citation>
    <scope>NUCLEOTIDE SEQUENCE [LARGE SCALE GENOMIC DNA]</scope>
    <source>
        <strain evidence="6 7">0125_3</strain>
    </source>
</reference>
<dbReference type="SUPFAM" id="SSF141072">
    <property type="entry name" value="CalX-like"/>
    <property type="match status" value="5"/>
</dbReference>
<dbReference type="InterPro" id="IPR003644">
    <property type="entry name" value="Calx_beta"/>
</dbReference>
<dbReference type="Pfam" id="PF03160">
    <property type="entry name" value="Calx-beta"/>
    <property type="match status" value="4"/>
</dbReference>
<evidence type="ECO:0000256" key="1">
    <source>
        <dbReference type="ARBA" id="ARBA00022729"/>
    </source>
</evidence>
<feature type="domain" description="Calx-beta" evidence="5">
    <location>
        <begin position="51"/>
        <end position="149"/>
    </location>
</feature>
<evidence type="ECO:0000256" key="3">
    <source>
        <dbReference type="ARBA" id="ARBA00022837"/>
    </source>
</evidence>
<keyword evidence="3" id="KW-0106">Calcium</keyword>
<dbReference type="AlphaFoldDB" id="A0A6M4H0I4"/>
<dbReference type="InterPro" id="IPR038081">
    <property type="entry name" value="CalX-like_sf"/>
</dbReference>
<dbReference type="GO" id="GO:0016020">
    <property type="term" value="C:membrane"/>
    <property type="evidence" value="ECO:0007669"/>
    <property type="project" value="InterPro"/>
</dbReference>
<dbReference type="InterPro" id="IPR051171">
    <property type="entry name" value="CaCA"/>
</dbReference>
<protein>
    <recommendedName>
        <fullName evidence="5">Calx-beta domain-containing protein</fullName>
    </recommendedName>
</protein>
<evidence type="ECO:0000313" key="7">
    <source>
        <dbReference type="Proteomes" id="UP000501534"/>
    </source>
</evidence>
<dbReference type="SMART" id="SM00237">
    <property type="entry name" value="Calx_beta"/>
    <property type="match status" value="4"/>
</dbReference>
<sequence>MKTIDLGPGPGGAAYVTILNDSLVEGPETFTVTLSAPSAGTQLTAGPFSTAIVTINSDDSGIAMAAATASVLESVGVVPITVVRCGPGTGVFAVNYATANGTAIAGTHYVPYAATLVWEDGDTAPKVVNIPIIDLPGANPSRTFSVALSTPAGGPLGSPSSTTVTILDDDNTLQFSAPTATVTEGATSVTLTVTRSGALANAAFVSWSTADGTAVAGTDFGVPGNSAPFTGMFNWDAGDASPKSFAIAIIDDALSEGTKTFTVNLLNAWGAGATIGATPTATVTLADNDAGFVFAVAEYLVNENGASVAVAVSRIGSAVSPANVTWTTHNVSAISGTDFGVAGNVAARTGVLSWGLNDAAPKVISIPILNNAIVQGSRTFFIALSAPSAGMTVGTPSMAFVTIADDEAPPAAVQFSATKYVVNEAAGTATLTVNRLGPDFAIPVSVGYTMTAGSAIATNDFTLSAGTLSWLPGDETPKAIVIPITNDAATESPEQFKVTLSSPSPGVAIVAPFVATVAVEDDDEVFPLDGLIPVGWVIPAGATTGWHVSNDSGAFEGVYQMRTDTVYDGESAGIEVTGTYQAGTASFRYKVSSELNFDYLRFFVDGVEQAKFSGTTVTGWTLFSVPVPAGLHTFRWLYAKDVNGSIGSDAAWIDAVTLPALQ</sequence>
<keyword evidence="2" id="KW-0677">Repeat</keyword>
<proteinExistence type="predicted"/>
<evidence type="ECO:0000313" key="6">
    <source>
        <dbReference type="EMBL" id="QJR12852.1"/>
    </source>
</evidence>
<dbReference type="PANTHER" id="PTHR11878:SF65">
    <property type="entry name" value="NA_CA-EXCHANGE PROTEIN, ISOFORM G"/>
    <property type="match status" value="1"/>
</dbReference>
<dbReference type="EMBL" id="CP053069">
    <property type="protein sequence ID" value="QJR12852.1"/>
    <property type="molecule type" value="Genomic_DNA"/>
</dbReference>
<name>A0A6M4H0I4_9PROT</name>
<keyword evidence="7" id="KW-1185">Reference proteome</keyword>
<feature type="domain" description="Calx-beta" evidence="5">
    <location>
        <begin position="162"/>
        <end position="266"/>
    </location>
</feature>
<accession>A0A6M4H0I4</accession>
<keyword evidence="4" id="KW-0406">Ion transport</keyword>
<dbReference type="PANTHER" id="PTHR11878">
    <property type="entry name" value="SODIUM/CALCIUM EXCHANGER"/>
    <property type="match status" value="1"/>
</dbReference>
<dbReference type="Gene3D" id="2.60.40.2030">
    <property type="match status" value="5"/>
</dbReference>
<dbReference type="GO" id="GO:0030001">
    <property type="term" value="P:metal ion transport"/>
    <property type="evidence" value="ECO:0007669"/>
    <property type="project" value="TreeGrafter"/>
</dbReference>
<feature type="domain" description="Calx-beta" evidence="5">
    <location>
        <begin position="399"/>
        <end position="501"/>
    </location>
</feature>
<evidence type="ECO:0000256" key="2">
    <source>
        <dbReference type="ARBA" id="ARBA00022737"/>
    </source>
</evidence>
<organism evidence="6 7">
    <name type="scientific">Usitatibacter rugosus</name>
    <dbReference type="NCBI Taxonomy" id="2732067"/>
    <lineage>
        <taxon>Bacteria</taxon>
        <taxon>Pseudomonadati</taxon>
        <taxon>Pseudomonadota</taxon>
        <taxon>Betaproteobacteria</taxon>
        <taxon>Nitrosomonadales</taxon>
        <taxon>Usitatibacteraceae</taxon>
        <taxon>Usitatibacter</taxon>
    </lineage>
</organism>